<feature type="compositionally biased region" description="Low complexity" evidence="2">
    <location>
        <begin position="1"/>
        <end position="13"/>
    </location>
</feature>
<dbReference type="PANTHER" id="PTHR43591">
    <property type="entry name" value="METHYLTRANSFERASE"/>
    <property type="match status" value="1"/>
</dbReference>
<dbReference type="Pfam" id="PF13489">
    <property type="entry name" value="Methyltransf_23"/>
    <property type="match status" value="1"/>
</dbReference>
<dbReference type="EMBL" id="JAZAVJ010000009">
    <property type="protein sequence ID" value="KAK7423551.1"/>
    <property type="molecule type" value="Genomic_DNA"/>
</dbReference>
<dbReference type="PANTHER" id="PTHR43591:SF10">
    <property type="entry name" value="ABC TRANSMEMBRANE TYPE-1 DOMAIN-CONTAINING PROTEIN-RELATED"/>
    <property type="match status" value="1"/>
</dbReference>
<sequence length="360" mass="40284">MPGSSPKSQGSGPRQASSPRQRVGSPKTPSPPPEEQTIEADDNVPEDDDADSALGTEGESSTASITSSILHYRTINGRTFHSDRGNAVYWGSNDEAQSEAMDIAHHMFTLAQDGKLHFAPLDKDIQHALDIGCGTGIWAVDFADEYPGCEVTGTDISPIQPSWIPPNVKFEIEDATQEWTFTPELFDYVHMRYLIGCIPDWTQLFKEAFRVIKPGGYLETFETTPNITSDDGTMKPDSACARWGPTFIEASKVIGRTFTVIEEGIQRKAMEEAGFVDIQEWEFKCPLSPWAKDPKYKEIGQFCSLFATQDTEGFITFVTSTLGWSIEEVQVYVAHFRREVRNLNIHTYIRLKAVWGRKPE</sequence>
<feature type="region of interest" description="Disordered" evidence="2">
    <location>
        <begin position="1"/>
        <end position="65"/>
    </location>
</feature>
<accession>A0ABR1HQX4</accession>
<keyword evidence="4" id="KW-1185">Reference proteome</keyword>
<evidence type="ECO:0008006" key="5">
    <source>
        <dbReference type="Google" id="ProtNLM"/>
    </source>
</evidence>
<dbReference type="Gene3D" id="3.40.50.150">
    <property type="entry name" value="Vaccinia Virus protein VP39"/>
    <property type="match status" value="1"/>
</dbReference>
<organism evidence="3 4">
    <name type="scientific">Neonectria punicea</name>
    <dbReference type="NCBI Taxonomy" id="979145"/>
    <lineage>
        <taxon>Eukaryota</taxon>
        <taxon>Fungi</taxon>
        <taxon>Dikarya</taxon>
        <taxon>Ascomycota</taxon>
        <taxon>Pezizomycotina</taxon>
        <taxon>Sordariomycetes</taxon>
        <taxon>Hypocreomycetidae</taxon>
        <taxon>Hypocreales</taxon>
        <taxon>Nectriaceae</taxon>
        <taxon>Neonectria</taxon>
    </lineage>
</organism>
<dbReference type="InterPro" id="IPR029063">
    <property type="entry name" value="SAM-dependent_MTases_sf"/>
</dbReference>
<comment type="caution">
    <text evidence="3">The sequence shown here is derived from an EMBL/GenBank/DDBJ whole genome shotgun (WGS) entry which is preliminary data.</text>
</comment>
<reference evidence="3 4" key="1">
    <citation type="journal article" date="2025" name="Microbiol. Resour. Announc.">
        <title>Draft genome sequences for Neonectria magnoliae and Neonectria punicea, canker pathogens of Liriodendron tulipifera and Acer saccharum in West Virginia.</title>
        <authorList>
            <person name="Petronek H.M."/>
            <person name="Kasson M.T."/>
            <person name="Metheny A.M."/>
            <person name="Stauder C.M."/>
            <person name="Lovett B."/>
            <person name="Lynch S.C."/>
            <person name="Garnas J.R."/>
            <person name="Kasson L.R."/>
            <person name="Stajich J.E."/>
        </authorList>
    </citation>
    <scope>NUCLEOTIDE SEQUENCE [LARGE SCALE GENOMIC DNA]</scope>
    <source>
        <strain evidence="3 4">NRRL 64653</strain>
    </source>
</reference>
<evidence type="ECO:0000313" key="3">
    <source>
        <dbReference type="EMBL" id="KAK7423551.1"/>
    </source>
</evidence>
<proteinExistence type="inferred from homology"/>
<evidence type="ECO:0000256" key="2">
    <source>
        <dbReference type="SAM" id="MobiDB-lite"/>
    </source>
</evidence>
<name>A0ABR1HQX4_9HYPO</name>
<dbReference type="CDD" id="cd02440">
    <property type="entry name" value="AdoMet_MTases"/>
    <property type="match status" value="1"/>
</dbReference>
<dbReference type="Proteomes" id="UP001498476">
    <property type="component" value="Unassembled WGS sequence"/>
</dbReference>
<comment type="similarity">
    <text evidence="1">Belongs to the methyltransferase superfamily. LaeA methyltransferase family.</text>
</comment>
<protein>
    <recommendedName>
        <fullName evidence="5">Methyltransferase</fullName>
    </recommendedName>
</protein>
<dbReference type="SUPFAM" id="SSF53335">
    <property type="entry name" value="S-adenosyl-L-methionine-dependent methyltransferases"/>
    <property type="match status" value="1"/>
</dbReference>
<evidence type="ECO:0000313" key="4">
    <source>
        <dbReference type="Proteomes" id="UP001498476"/>
    </source>
</evidence>
<gene>
    <name evidence="3" type="ORF">QQX98_001009</name>
</gene>
<feature type="compositionally biased region" description="Acidic residues" evidence="2">
    <location>
        <begin position="36"/>
        <end position="51"/>
    </location>
</feature>
<evidence type="ECO:0000256" key="1">
    <source>
        <dbReference type="ARBA" id="ARBA00038158"/>
    </source>
</evidence>